<dbReference type="Proteomes" id="UP000602050">
    <property type="component" value="Unassembled WGS sequence"/>
</dbReference>
<dbReference type="InterPro" id="IPR001279">
    <property type="entry name" value="Metallo-B-lactamas"/>
</dbReference>
<comment type="caution">
    <text evidence="3">The sequence shown here is derived from an EMBL/GenBank/DDBJ whole genome shotgun (WGS) entry which is preliminary data.</text>
</comment>
<dbReference type="EMBL" id="BMEV01000014">
    <property type="protein sequence ID" value="GGH73179.1"/>
    <property type="molecule type" value="Genomic_DNA"/>
</dbReference>
<evidence type="ECO:0000313" key="3">
    <source>
        <dbReference type="EMBL" id="GGH73179.1"/>
    </source>
</evidence>
<dbReference type="InterPro" id="IPR036866">
    <property type="entry name" value="RibonucZ/Hydroxyglut_hydro"/>
</dbReference>
<organism evidence="3 4">
    <name type="scientific">Compostibacillus humi</name>
    <dbReference type="NCBI Taxonomy" id="1245525"/>
    <lineage>
        <taxon>Bacteria</taxon>
        <taxon>Bacillati</taxon>
        <taxon>Bacillota</taxon>
        <taxon>Bacilli</taxon>
        <taxon>Bacillales</taxon>
        <taxon>Bacillaceae</taxon>
        <taxon>Compostibacillus</taxon>
    </lineage>
</organism>
<dbReference type="RefSeq" id="WP_188391358.1">
    <property type="nucleotide sequence ID" value="NZ_BMEV01000014.1"/>
</dbReference>
<dbReference type="PANTHER" id="PTHR46018:SF4">
    <property type="entry name" value="METALLO-HYDROLASE YHFI-RELATED"/>
    <property type="match status" value="1"/>
</dbReference>
<name>A0A8J2ZRB2_9BACI</name>
<sequence>MKVTVIGCWGGFPAKDGATSSYLFEKDGYSLLVDAGSGALSKLQKYTSVAQLNAVILSHYHHDHVADVGVLQYAKIIEHYVKGTDDVLPIYGHTLDEQGFAALTDEFTKGIAYDPEKELEAGPFRISFLKTEHPVPCFGMRITDGNAAVVYTADTSFSERWIPFSRDADLFIADCNYYAGMDGTKSGHMNSEEAATIAEEAQVKNVMLSHLPQYGDIHQLVTEAKRIYSGNVFLAQEGLVWNEIL</sequence>
<evidence type="ECO:0000256" key="1">
    <source>
        <dbReference type="ARBA" id="ARBA00022833"/>
    </source>
</evidence>
<feature type="domain" description="Metallo-beta-lactamase" evidence="2">
    <location>
        <begin position="18"/>
        <end position="210"/>
    </location>
</feature>
<dbReference type="PANTHER" id="PTHR46018">
    <property type="entry name" value="ZINC PHOSPHODIESTERASE ELAC PROTEIN 1"/>
    <property type="match status" value="1"/>
</dbReference>
<accession>A0A8J2ZRB2</accession>
<evidence type="ECO:0000313" key="4">
    <source>
        <dbReference type="Proteomes" id="UP000602050"/>
    </source>
</evidence>
<proteinExistence type="predicted"/>
<protein>
    <recommendedName>
        <fullName evidence="2">Metallo-beta-lactamase domain-containing protein</fullName>
    </recommendedName>
</protein>
<dbReference type="AlphaFoldDB" id="A0A8J2ZRB2"/>
<evidence type="ECO:0000259" key="2">
    <source>
        <dbReference type="SMART" id="SM00849"/>
    </source>
</evidence>
<dbReference type="SUPFAM" id="SSF56281">
    <property type="entry name" value="Metallo-hydrolase/oxidoreductase"/>
    <property type="match status" value="1"/>
</dbReference>
<dbReference type="Pfam" id="PF00753">
    <property type="entry name" value="Lactamase_B"/>
    <property type="match status" value="1"/>
</dbReference>
<reference evidence="3" key="1">
    <citation type="journal article" date="2014" name="Int. J. Syst. Evol. Microbiol.">
        <title>Complete genome sequence of Corynebacterium casei LMG S-19264T (=DSM 44701T), isolated from a smear-ripened cheese.</title>
        <authorList>
            <consortium name="US DOE Joint Genome Institute (JGI-PGF)"/>
            <person name="Walter F."/>
            <person name="Albersmeier A."/>
            <person name="Kalinowski J."/>
            <person name="Ruckert C."/>
        </authorList>
    </citation>
    <scope>NUCLEOTIDE SEQUENCE</scope>
    <source>
        <strain evidence="3">CGMCC 1.12360</strain>
    </source>
</reference>
<keyword evidence="1" id="KW-0862">Zinc</keyword>
<dbReference type="SMART" id="SM00849">
    <property type="entry name" value="Lactamase_B"/>
    <property type="match status" value="1"/>
</dbReference>
<keyword evidence="4" id="KW-1185">Reference proteome</keyword>
<gene>
    <name evidence="3" type="primary">yhfI</name>
    <name evidence="3" type="ORF">GCM10010978_10800</name>
</gene>
<dbReference type="CDD" id="cd07716">
    <property type="entry name" value="RNaseZ_short-form-like_MBL-fold"/>
    <property type="match status" value="1"/>
</dbReference>
<reference evidence="3" key="2">
    <citation type="submission" date="2020-09" db="EMBL/GenBank/DDBJ databases">
        <authorList>
            <person name="Sun Q."/>
            <person name="Zhou Y."/>
        </authorList>
    </citation>
    <scope>NUCLEOTIDE SEQUENCE</scope>
    <source>
        <strain evidence="3">CGMCC 1.12360</strain>
    </source>
</reference>
<dbReference type="Gene3D" id="3.60.15.10">
    <property type="entry name" value="Ribonuclease Z/Hydroxyacylglutathione hydrolase-like"/>
    <property type="match status" value="1"/>
</dbReference>
<dbReference type="GO" id="GO:0042781">
    <property type="term" value="F:3'-tRNA processing endoribonuclease activity"/>
    <property type="evidence" value="ECO:0007669"/>
    <property type="project" value="TreeGrafter"/>
</dbReference>